<dbReference type="EMBL" id="CP025544">
    <property type="protein sequence ID" value="AXK60562.1"/>
    <property type="molecule type" value="Genomic_DNA"/>
</dbReference>
<feature type="chain" id="PRO_5017054474" description="Alpha/beta hydrolase" evidence="1">
    <location>
        <begin position="23"/>
        <end position="468"/>
    </location>
</feature>
<dbReference type="AlphaFoldDB" id="A0A345ZB95"/>
<name>A0A345ZB95_9BACT</name>
<evidence type="ECO:0000256" key="1">
    <source>
        <dbReference type="SAM" id="SignalP"/>
    </source>
</evidence>
<sequence length="468" mass="54900">MNKFFISHIIALLLVCNTQLSASQRAISSLKDTWVTVFVHGSFSLKPHLTFGNAINVIFDRIENSVYYRSTEINRRDHFFYKNQVMLGLGLQRIDFKNPNKLEAARIIAATYETVSQYAGNAPSDEYYAFGWSGLVSHKLRYLEAGILYDQLSQLNKKLIAAGKNPKFRVISYSHGGTLSIQLGAIHITKNPSEQFFIDELYLNGTPIQIETDYLINSPVFKKVYNIYSKADSIQKLDFFSFKRFFSRRKFENRNNFKLPEKLTQISLNIVDYTPKNVTSTIPFPRDEKTLRKHFRKCTYDPGHFELWFMGWTILSYRKDFPFNPLPIINFLPIIIKDLDKDPNISKDIIVKILPYKETMEIYNYKKLVKLTMVAQKPFLTKKALDELKITALQFEPVDYNLETYNRKMYDAITIAQYEYDQLNKLKVEEFKNIKKEKQKNQEPSYKKNVVNLQKKERHFQGFLTNEI</sequence>
<protein>
    <recommendedName>
        <fullName evidence="4">Alpha/beta hydrolase</fullName>
    </recommendedName>
</protein>
<dbReference type="KEGG" id="cdes:C0J27_02270"/>
<keyword evidence="3" id="KW-1185">Reference proteome</keyword>
<dbReference type="RefSeq" id="WP_115585577.1">
    <property type="nucleotide sequence ID" value="NZ_CP025544.1"/>
</dbReference>
<proteinExistence type="predicted"/>
<evidence type="ECO:0008006" key="4">
    <source>
        <dbReference type="Google" id="ProtNLM"/>
    </source>
</evidence>
<organism evidence="2 3">
    <name type="scientific">Candidatus Chromulinivorax destructor</name>
    <dbReference type="NCBI Taxonomy" id="2066483"/>
    <lineage>
        <taxon>Bacteria</taxon>
        <taxon>Candidatus Babelota</taxon>
        <taxon>Candidatus Babeliae</taxon>
        <taxon>Candidatus Babeliales</taxon>
        <taxon>Candidatus Chromulinivoraceae</taxon>
        <taxon>Candidatus Chromulinivorax</taxon>
    </lineage>
</organism>
<reference evidence="2 3" key="1">
    <citation type="submission" date="2017-12" db="EMBL/GenBank/DDBJ databases">
        <title>Chromulinavorax destructans is a abundant pathogen of dominant heterotrophic picoflagllates.</title>
        <authorList>
            <person name="Deeg C.M."/>
            <person name="Zimmer M."/>
            <person name="Suttle C.A."/>
        </authorList>
    </citation>
    <scope>NUCLEOTIDE SEQUENCE [LARGE SCALE GENOMIC DNA]</scope>
    <source>
        <strain evidence="2 3">SeV1</strain>
    </source>
</reference>
<dbReference type="Proteomes" id="UP000254834">
    <property type="component" value="Chromosome"/>
</dbReference>
<dbReference type="OrthoDB" id="9869377at2"/>
<accession>A0A345ZB95</accession>
<feature type="signal peptide" evidence="1">
    <location>
        <begin position="1"/>
        <end position="22"/>
    </location>
</feature>
<keyword evidence="1" id="KW-0732">Signal</keyword>
<gene>
    <name evidence="2" type="ORF">C0J27_02270</name>
</gene>
<evidence type="ECO:0000313" key="2">
    <source>
        <dbReference type="EMBL" id="AXK60562.1"/>
    </source>
</evidence>
<evidence type="ECO:0000313" key="3">
    <source>
        <dbReference type="Proteomes" id="UP000254834"/>
    </source>
</evidence>